<dbReference type="InterPro" id="IPR044751">
    <property type="entry name" value="Ion_transp-like_CBS"/>
</dbReference>
<dbReference type="Gene3D" id="3.10.580.10">
    <property type="entry name" value="CBS-domain"/>
    <property type="match status" value="1"/>
</dbReference>
<proteinExistence type="inferred from homology"/>
<dbReference type="InterPro" id="IPR000644">
    <property type="entry name" value="CBS_dom"/>
</dbReference>
<evidence type="ECO:0000256" key="8">
    <source>
        <dbReference type="ARBA" id="ARBA00023136"/>
    </source>
</evidence>
<evidence type="ECO:0000313" key="14">
    <source>
        <dbReference type="EMBL" id="MDC0667332.1"/>
    </source>
</evidence>
<feature type="transmembrane region" description="Helical" evidence="11">
    <location>
        <begin position="93"/>
        <end position="113"/>
    </location>
</feature>
<dbReference type="SUPFAM" id="SSF56176">
    <property type="entry name" value="FAD-binding/transporter-associated domain-like"/>
    <property type="match status" value="1"/>
</dbReference>
<feature type="domain" description="CBS" evidence="12">
    <location>
        <begin position="214"/>
        <end position="274"/>
    </location>
</feature>
<feature type="transmembrane region" description="Helical" evidence="11">
    <location>
        <begin position="134"/>
        <end position="158"/>
    </location>
</feature>
<dbReference type="InterPro" id="IPR046342">
    <property type="entry name" value="CBS_dom_sf"/>
</dbReference>
<evidence type="ECO:0000256" key="9">
    <source>
        <dbReference type="PROSITE-ProRule" id="PRU00703"/>
    </source>
</evidence>
<name>A0ABT5AZS5_9BACT</name>
<dbReference type="EMBL" id="JAQNDN010000001">
    <property type="protein sequence ID" value="MDC0667332.1"/>
    <property type="molecule type" value="Genomic_DNA"/>
</dbReference>
<organism evidence="14 15">
    <name type="scientific">Nannocystis radixulma</name>
    <dbReference type="NCBI Taxonomy" id="2995305"/>
    <lineage>
        <taxon>Bacteria</taxon>
        <taxon>Pseudomonadati</taxon>
        <taxon>Myxococcota</taxon>
        <taxon>Polyangia</taxon>
        <taxon>Nannocystales</taxon>
        <taxon>Nannocystaceae</taxon>
        <taxon>Nannocystis</taxon>
    </lineage>
</organism>
<evidence type="ECO:0000256" key="5">
    <source>
        <dbReference type="ARBA" id="ARBA00022737"/>
    </source>
</evidence>
<dbReference type="Pfam" id="PF00571">
    <property type="entry name" value="CBS"/>
    <property type="match status" value="2"/>
</dbReference>
<sequence>MSDADVLGLLIVVLCLAASMFFSGSETAITSLDTHRAKRLVEDGGRQGRLAAFWVREPVRVLSTILVGNNIANTLMGAVVTALALRHLEGGPWGGYAVGGAVFVTTVLLLILGEITPKALGKIYSERLALPALWVLRGLSKIMAPALWLLTAITGAIVRSLERQAGAASGSKVTSDDIGYLVQVGQREGSIDPGQAMLLAGIVRFEAKIVRDIMIPAKRITAVNLGWTVAQVREVALRSGHSRLPVYEGQPSNIKGVLHIKQLVDLADGERVARVVRQPVFVSLTMRLHDLLQRFKEQRVHLAIVVDDAGDAVGIVSLEDVLEQIVGQIFDESDRAPLTPVPDVSGAVIVDGQDSLTRVEERLNVELPDLEGVISVGDLLTYLAGQIPIAGSVFVWEGLRFVVLEADARHVIRIRVEPSGGDESDDDD</sequence>
<evidence type="ECO:0000256" key="7">
    <source>
        <dbReference type="ARBA" id="ARBA00023122"/>
    </source>
</evidence>
<keyword evidence="3" id="KW-1003">Cell membrane</keyword>
<keyword evidence="4 10" id="KW-0812">Transmembrane</keyword>
<dbReference type="PROSITE" id="PS51846">
    <property type="entry name" value="CNNM"/>
    <property type="match status" value="1"/>
</dbReference>
<protein>
    <submittedName>
        <fullName evidence="14">Hemolysin family protein</fullName>
    </submittedName>
</protein>
<comment type="subcellular location">
    <subcellularLocation>
        <location evidence="1">Cell membrane</location>
        <topology evidence="1">Multi-pass membrane protein</topology>
    </subcellularLocation>
</comment>
<evidence type="ECO:0000259" key="13">
    <source>
        <dbReference type="PROSITE" id="PS51846"/>
    </source>
</evidence>
<dbReference type="SUPFAM" id="SSF54631">
    <property type="entry name" value="CBS-domain pair"/>
    <property type="match status" value="1"/>
</dbReference>
<accession>A0ABT5AZS5</accession>
<evidence type="ECO:0000256" key="1">
    <source>
        <dbReference type="ARBA" id="ARBA00004651"/>
    </source>
</evidence>
<dbReference type="Gene3D" id="3.30.465.10">
    <property type="match status" value="1"/>
</dbReference>
<dbReference type="InterPro" id="IPR036318">
    <property type="entry name" value="FAD-bd_PCMH-like_sf"/>
</dbReference>
<feature type="domain" description="CBS" evidence="12">
    <location>
        <begin position="275"/>
        <end position="332"/>
    </location>
</feature>
<dbReference type="Pfam" id="PF03471">
    <property type="entry name" value="CorC_HlyC"/>
    <property type="match status" value="1"/>
</dbReference>
<reference evidence="14 15" key="1">
    <citation type="submission" date="2022-11" db="EMBL/GenBank/DDBJ databases">
        <title>Minimal conservation of predation-associated metabolite biosynthetic gene clusters underscores biosynthetic potential of Myxococcota including descriptions for ten novel species: Archangium lansinium sp. nov., Myxococcus landrumus sp. nov., Nannocystis bai.</title>
        <authorList>
            <person name="Ahearne A."/>
            <person name="Stevens C."/>
            <person name="Dowd S."/>
        </authorList>
    </citation>
    <scope>NUCLEOTIDE SEQUENCE [LARGE SCALE GENOMIC DNA]</scope>
    <source>
        <strain evidence="14 15">NCELM</strain>
    </source>
</reference>
<comment type="caution">
    <text evidence="14">The sequence shown here is derived from an EMBL/GenBank/DDBJ whole genome shotgun (WGS) entry which is preliminary data.</text>
</comment>
<evidence type="ECO:0000313" key="15">
    <source>
        <dbReference type="Proteomes" id="UP001217838"/>
    </source>
</evidence>
<evidence type="ECO:0000256" key="10">
    <source>
        <dbReference type="PROSITE-ProRule" id="PRU01193"/>
    </source>
</evidence>
<dbReference type="InterPro" id="IPR016169">
    <property type="entry name" value="FAD-bd_PCMH_sub2"/>
</dbReference>
<dbReference type="Pfam" id="PF01595">
    <property type="entry name" value="CNNM"/>
    <property type="match status" value="1"/>
</dbReference>
<keyword evidence="15" id="KW-1185">Reference proteome</keyword>
<evidence type="ECO:0000256" key="11">
    <source>
        <dbReference type="SAM" id="Phobius"/>
    </source>
</evidence>
<dbReference type="PANTHER" id="PTHR22777">
    <property type="entry name" value="HEMOLYSIN-RELATED"/>
    <property type="match status" value="1"/>
</dbReference>
<dbReference type="RefSeq" id="WP_271995318.1">
    <property type="nucleotide sequence ID" value="NZ_JAQNDN010000001.1"/>
</dbReference>
<dbReference type="Proteomes" id="UP001217838">
    <property type="component" value="Unassembled WGS sequence"/>
</dbReference>
<keyword evidence="8 10" id="KW-0472">Membrane</keyword>
<dbReference type="SMART" id="SM01091">
    <property type="entry name" value="CorC_HlyC"/>
    <property type="match status" value="1"/>
</dbReference>
<evidence type="ECO:0000256" key="4">
    <source>
        <dbReference type="ARBA" id="ARBA00022692"/>
    </source>
</evidence>
<evidence type="ECO:0000256" key="3">
    <source>
        <dbReference type="ARBA" id="ARBA00022475"/>
    </source>
</evidence>
<evidence type="ECO:0000259" key="12">
    <source>
        <dbReference type="PROSITE" id="PS51371"/>
    </source>
</evidence>
<dbReference type="PROSITE" id="PS51371">
    <property type="entry name" value="CBS"/>
    <property type="match status" value="2"/>
</dbReference>
<keyword evidence="5" id="KW-0677">Repeat</keyword>
<dbReference type="InterPro" id="IPR002550">
    <property type="entry name" value="CNNM"/>
</dbReference>
<gene>
    <name evidence="14" type="ORF">POL58_06270</name>
</gene>
<dbReference type="SMART" id="SM00116">
    <property type="entry name" value="CBS"/>
    <property type="match status" value="2"/>
</dbReference>
<dbReference type="CDD" id="cd04590">
    <property type="entry name" value="CBS_pair_CorC_HlyC_assoc"/>
    <property type="match status" value="1"/>
</dbReference>
<keyword evidence="6 10" id="KW-1133">Transmembrane helix</keyword>
<dbReference type="InterPro" id="IPR005170">
    <property type="entry name" value="Transptr-assoc_dom"/>
</dbReference>
<evidence type="ECO:0000256" key="6">
    <source>
        <dbReference type="ARBA" id="ARBA00022989"/>
    </source>
</evidence>
<evidence type="ECO:0000256" key="2">
    <source>
        <dbReference type="ARBA" id="ARBA00006337"/>
    </source>
</evidence>
<feature type="domain" description="CNNM transmembrane" evidence="13">
    <location>
        <begin position="1"/>
        <end position="195"/>
    </location>
</feature>
<comment type="similarity">
    <text evidence="2">Belongs to the UPF0053 family.</text>
</comment>
<keyword evidence="7 9" id="KW-0129">CBS domain</keyword>
<dbReference type="PANTHER" id="PTHR22777:SF32">
    <property type="entry name" value="UPF0053 INNER MEMBRANE PROTEIN YFJD"/>
    <property type="match status" value="1"/>
</dbReference>